<dbReference type="Proteomes" id="UP000663829">
    <property type="component" value="Unassembled WGS sequence"/>
</dbReference>
<evidence type="ECO:0000256" key="1">
    <source>
        <dbReference type="SAM" id="SignalP"/>
    </source>
</evidence>
<dbReference type="InterPro" id="IPR025533">
    <property type="entry name" value="DUF4419"/>
</dbReference>
<dbReference type="Pfam" id="PF14388">
    <property type="entry name" value="DUF4419"/>
    <property type="match status" value="1"/>
</dbReference>
<protein>
    <submittedName>
        <fullName evidence="2">Uncharacterized protein</fullName>
    </submittedName>
</protein>
<sequence>MMQYFVPIMVTLAIANAATSDTNSRLDITIFPSDDTALPSDSRFVMKLLNNHRRTLTKIGTRGELHSEQLSKAFQLKHSDKTRLRPTDFVPVDIVGNRNNKVLFTNDKENKIKLNGDKQVQVDLKSKSSSAYKTVEINPDLQPKNITYGHLLPLNTLWLAEIEREHFFTHLLTRFNDDAKYGKKSHYKLQYTRKNGPYNSKSSNPILQAFMNAYNNHEDLILSPDDIWLLITINYAKYVNSNSELLRHFFVEHEGKKTLTVIEDVCKDENDWTDFFGNMKKEIEKGVKNSSIVNTLISNYSTTTQVESILSFATIMDTFKNYFDYGRFIPTCGIRQIHFMGTIGDWYLLKRKTEQIRSYTTVNDSFYLYIENLLPILEEFIQTYQNNVNISFWNIVMNTRRIRADYMCTSGEETRISGWILKLFYDVDKNDEVLENIKLNSIKAPVLVENRCTCQKKTCYVMGGFHGVYSDGHTHKPVMSLQVIEDLSTVVQIC</sequence>
<name>A0A815EFK6_9BILA</name>
<proteinExistence type="predicted"/>
<feature type="chain" id="PRO_5036227315" evidence="1">
    <location>
        <begin position="18"/>
        <end position="494"/>
    </location>
</feature>
<dbReference type="AlphaFoldDB" id="A0A815EFK6"/>
<evidence type="ECO:0000313" key="4">
    <source>
        <dbReference type="Proteomes" id="UP000663829"/>
    </source>
</evidence>
<keyword evidence="1" id="KW-0732">Signal</keyword>
<dbReference type="OrthoDB" id="9987685at2759"/>
<keyword evidence="4" id="KW-1185">Reference proteome</keyword>
<reference evidence="2" key="1">
    <citation type="submission" date="2021-02" db="EMBL/GenBank/DDBJ databases">
        <authorList>
            <person name="Nowell W R."/>
        </authorList>
    </citation>
    <scope>NUCLEOTIDE SEQUENCE</scope>
</reference>
<dbReference type="EMBL" id="CAJNOQ010012973">
    <property type="protein sequence ID" value="CAF1311852.1"/>
    <property type="molecule type" value="Genomic_DNA"/>
</dbReference>
<dbReference type="EMBL" id="CAJOBC010042912">
    <property type="protein sequence ID" value="CAF4149991.1"/>
    <property type="molecule type" value="Genomic_DNA"/>
</dbReference>
<gene>
    <name evidence="2" type="ORF">GPM918_LOCUS29034</name>
    <name evidence="3" type="ORF">SRO942_LOCUS29581</name>
</gene>
<organism evidence="2 4">
    <name type="scientific">Didymodactylos carnosus</name>
    <dbReference type="NCBI Taxonomy" id="1234261"/>
    <lineage>
        <taxon>Eukaryota</taxon>
        <taxon>Metazoa</taxon>
        <taxon>Spiralia</taxon>
        <taxon>Gnathifera</taxon>
        <taxon>Rotifera</taxon>
        <taxon>Eurotatoria</taxon>
        <taxon>Bdelloidea</taxon>
        <taxon>Philodinida</taxon>
        <taxon>Philodinidae</taxon>
        <taxon>Didymodactylos</taxon>
    </lineage>
</organism>
<evidence type="ECO:0000313" key="3">
    <source>
        <dbReference type="EMBL" id="CAF4149991.1"/>
    </source>
</evidence>
<evidence type="ECO:0000313" key="2">
    <source>
        <dbReference type="EMBL" id="CAF1311852.1"/>
    </source>
</evidence>
<dbReference type="PANTHER" id="PTHR31252:SF11">
    <property type="entry name" value="DUF4419 DOMAIN-CONTAINING PROTEIN"/>
    <property type="match status" value="1"/>
</dbReference>
<feature type="signal peptide" evidence="1">
    <location>
        <begin position="1"/>
        <end position="17"/>
    </location>
</feature>
<accession>A0A815EFK6</accession>
<comment type="caution">
    <text evidence="2">The sequence shown here is derived from an EMBL/GenBank/DDBJ whole genome shotgun (WGS) entry which is preliminary data.</text>
</comment>
<dbReference type="Proteomes" id="UP000681722">
    <property type="component" value="Unassembled WGS sequence"/>
</dbReference>
<dbReference type="PANTHER" id="PTHR31252">
    <property type="entry name" value="DUF4419 DOMAIN-CONTAINING PROTEIN"/>
    <property type="match status" value="1"/>
</dbReference>